<sequence length="261" mass="29287">MRTCIRAAHDRGLTVLLKPQIWIRGSWPGEIDFADEAGWEQFFSAYEDWILHYGKMAQAEDVAALCIGTELVHTTLKHPDRWRKIIAALREVYDGQLTYAANWGEEFENLSFWADLDVMGLNSYYPLSSEKQPTDAELQAGAHRWMQMADSISEAHDRPLWLTEVGYRSVADAWQNPHAEAGDREESLEAQARCYTALAGAVRESARLQGMFVWKWPSYLGHTEGRGNTRNTGFVPGGKPAASVLSGLYAYPPLAPDVTPP</sequence>
<gene>
    <name evidence="1" type="ORF">E4021_02815</name>
</gene>
<proteinExistence type="predicted"/>
<evidence type="ECO:0008006" key="3">
    <source>
        <dbReference type="Google" id="ProtNLM"/>
    </source>
</evidence>
<dbReference type="SUPFAM" id="SSF51445">
    <property type="entry name" value="(Trans)glycosidases"/>
    <property type="match status" value="1"/>
</dbReference>
<dbReference type="CDD" id="cd19608">
    <property type="entry name" value="GH113_mannanase-like"/>
    <property type="match status" value="1"/>
</dbReference>
<dbReference type="Gene3D" id="3.20.20.80">
    <property type="entry name" value="Glycosidases"/>
    <property type="match status" value="1"/>
</dbReference>
<comment type="caution">
    <text evidence="1">The sequence shown here is derived from an EMBL/GenBank/DDBJ whole genome shotgun (WGS) entry which is preliminary data.</text>
</comment>
<evidence type="ECO:0000313" key="1">
    <source>
        <dbReference type="EMBL" id="THH41542.1"/>
    </source>
</evidence>
<dbReference type="AlphaFoldDB" id="A0A4S4NNU4"/>
<dbReference type="InterPro" id="IPR055151">
    <property type="entry name" value="GH113"/>
</dbReference>
<accession>A0A4S4NNU4</accession>
<name>A0A4S4NNU4_9BACT</name>
<reference evidence="1 2" key="1">
    <citation type="submission" date="2019-04" db="EMBL/GenBank/DDBJ databases">
        <title>Lewinella litorea sp. nov., isolated from a marine sand.</title>
        <authorList>
            <person name="Yoon J.-H."/>
        </authorList>
    </citation>
    <scope>NUCLEOTIDE SEQUENCE [LARGE SCALE GENOMIC DNA]</scope>
    <source>
        <strain evidence="1 2">HSMS-39</strain>
    </source>
</reference>
<evidence type="ECO:0000313" key="2">
    <source>
        <dbReference type="Proteomes" id="UP000308528"/>
    </source>
</evidence>
<dbReference type="Proteomes" id="UP000308528">
    <property type="component" value="Unassembled WGS sequence"/>
</dbReference>
<dbReference type="OrthoDB" id="9773531at2"/>
<dbReference type="EMBL" id="SRSF01000001">
    <property type="protein sequence ID" value="THH41542.1"/>
    <property type="molecule type" value="Genomic_DNA"/>
</dbReference>
<organism evidence="1 2">
    <name type="scientific">Neolewinella litorea</name>
    <dbReference type="NCBI Taxonomy" id="2562452"/>
    <lineage>
        <taxon>Bacteria</taxon>
        <taxon>Pseudomonadati</taxon>
        <taxon>Bacteroidota</taxon>
        <taxon>Saprospiria</taxon>
        <taxon>Saprospirales</taxon>
        <taxon>Lewinellaceae</taxon>
        <taxon>Neolewinella</taxon>
    </lineage>
</organism>
<keyword evidence="2" id="KW-1185">Reference proteome</keyword>
<dbReference type="Pfam" id="PF22612">
    <property type="entry name" value="GH113"/>
    <property type="match status" value="1"/>
</dbReference>
<dbReference type="InterPro" id="IPR017853">
    <property type="entry name" value="GH"/>
</dbReference>
<protein>
    <recommendedName>
        <fullName evidence="3">GTA TIM-barrel-like domain-containing protein</fullName>
    </recommendedName>
</protein>